<keyword evidence="1" id="KW-0472">Membrane</keyword>
<sequence>MLRISYALSRPVLRRTDIGEIHTPGNRHGELDAPARGVGEDMSGLGKWSLGIGIGLVVLVVLCRMLGLIPATVITGLLGVIALGVAGYDAVYNWLDRAELRRRGAAARRDREGRR</sequence>
<reference evidence="2" key="2">
    <citation type="submission" date="2020-09" db="EMBL/GenBank/DDBJ databases">
        <authorList>
            <person name="Sun Q."/>
            <person name="Zhou Y."/>
        </authorList>
    </citation>
    <scope>NUCLEOTIDE SEQUENCE</scope>
    <source>
        <strain evidence="2">CGMCC 4.3508</strain>
    </source>
</reference>
<evidence type="ECO:0000256" key="1">
    <source>
        <dbReference type="SAM" id="Phobius"/>
    </source>
</evidence>
<keyword evidence="1" id="KW-1133">Transmembrane helix</keyword>
<dbReference type="EMBL" id="BMMH01000001">
    <property type="protein sequence ID" value="GGK89792.1"/>
    <property type="molecule type" value="Genomic_DNA"/>
</dbReference>
<feature type="transmembrane region" description="Helical" evidence="1">
    <location>
        <begin position="48"/>
        <end position="67"/>
    </location>
</feature>
<accession>A0A917VK53</accession>
<evidence type="ECO:0000313" key="3">
    <source>
        <dbReference type="Proteomes" id="UP000638263"/>
    </source>
</evidence>
<dbReference type="AlphaFoldDB" id="A0A917VK53"/>
<reference evidence="2" key="1">
    <citation type="journal article" date="2014" name="Int. J. Syst. Evol. Microbiol.">
        <title>Complete genome sequence of Corynebacterium casei LMG S-19264T (=DSM 44701T), isolated from a smear-ripened cheese.</title>
        <authorList>
            <consortium name="US DOE Joint Genome Institute (JGI-PGF)"/>
            <person name="Walter F."/>
            <person name="Albersmeier A."/>
            <person name="Kalinowski J."/>
            <person name="Ruckert C."/>
        </authorList>
    </citation>
    <scope>NUCLEOTIDE SEQUENCE</scope>
    <source>
        <strain evidence="2">CGMCC 4.3508</strain>
    </source>
</reference>
<feature type="transmembrane region" description="Helical" evidence="1">
    <location>
        <begin position="73"/>
        <end position="95"/>
    </location>
</feature>
<protein>
    <submittedName>
        <fullName evidence="2">Uncharacterized protein</fullName>
    </submittedName>
</protein>
<comment type="caution">
    <text evidence="2">The sequence shown here is derived from an EMBL/GenBank/DDBJ whole genome shotgun (WGS) entry which is preliminary data.</text>
</comment>
<keyword evidence="3" id="KW-1185">Reference proteome</keyword>
<keyword evidence="1" id="KW-0812">Transmembrane</keyword>
<organism evidence="2 3">
    <name type="scientific">Nocardia jinanensis</name>
    <dbReference type="NCBI Taxonomy" id="382504"/>
    <lineage>
        <taxon>Bacteria</taxon>
        <taxon>Bacillati</taxon>
        <taxon>Actinomycetota</taxon>
        <taxon>Actinomycetes</taxon>
        <taxon>Mycobacteriales</taxon>
        <taxon>Nocardiaceae</taxon>
        <taxon>Nocardia</taxon>
    </lineage>
</organism>
<evidence type="ECO:0000313" key="2">
    <source>
        <dbReference type="EMBL" id="GGK89792.1"/>
    </source>
</evidence>
<dbReference type="Proteomes" id="UP000638263">
    <property type="component" value="Unassembled WGS sequence"/>
</dbReference>
<gene>
    <name evidence="2" type="ORF">GCM10011588_00040</name>
</gene>
<proteinExistence type="predicted"/>
<name>A0A917VK53_9NOCA</name>